<feature type="non-terminal residue" evidence="1">
    <location>
        <position position="255"/>
    </location>
</feature>
<proteinExistence type="predicted"/>
<protein>
    <submittedName>
        <fullName evidence="1">Uncharacterized protein</fullName>
    </submittedName>
</protein>
<sequence length="255" mass="30030">HIEDPKNVINNLIFTSPDNIQLASKILRYGWFEFPSNPEEEKYIIDKILWKSGFDIGIFPPYQRLFWKRLEKFLNIVKTYTIHDERDKELIRSAGVNFFVSLEEILDYSLSFITWALLSDHYDITKFKCNLDDARRFLASHLNGRQLGSNKTLKLNGEGKNTLYPLIKGFTILAELCNEMAKGRRDRLKRPKNKLPGYHGKTEIEQFPFIHTSLILDLRKKDFDRIIGFLKEVTAILEKSQICNIRNRIEHKRPN</sequence>
<organism evidence="1">
    <name type="scientific">marine sediment metagenome</name>
    <dbReference type="NCBI Taxonomy" id="412755"/>
    <lineage>
        <taxon>unclassified sequences</taxon>
        <taxon>metagenomes</taxon>
        <taxon>ecological metagenomes</taxon>
    </lineage>
</organism>
<gene>
    <name evidence="1" type="ORF">S12H4_45635</name>
</gene>
<dbReference type="AlphaFoldDB" id="X1TZL9"/>
<evidence type="ECO:0000313" key="1">
    <source>
        <dbReference type="EMBL" id="GAJ10719.1"/>
    </source>
</evidence>
<name>X1TZL9_9ZZZZ</name>
<comment type="caution">
    <text evidence="1">The sequence shown here is derived from an EMBL/GenBank/DDBJ whole genome shotgun (WGS) entry which is preliminary data.</text>
</comment>
<dbReference type="EMBL" id="BARW01028236">
    <property type="protein sequence ID" value="GAJ10719.1"/>
    <property type="molecule type" value="Genomic_DNA"/>
</dbReference>
<feature type="non-terminal residue" evidence="1">
    <location>
        <position position="1"/>
    </location>
</feature>
<accession>X1TZL9</accession>
<reference evidence="1" key="1">
    <citation type="journal article" date="2014" name="Front. Microbiol.">
        <title>High frequency of phylogenetically diverse reductive dehalogenase-homologous genes in deep subseafloor sedimentary metagenomes.</title>
        <authorList>
            <person name="Kawai M."/>
            <person name="Futagami T."/>
            <person name="Toyoda A."/>
            <person name="Takaki Y."/>
            <person name="Nishi S."/>
            <person name="Hori S."/>
            <person name="Arai W."/>
            <person name="Tsubouchi T."/>
            <person name="Morono Y."/>
            <person name="Uchiyama I."/>
            <person name="Ito T."/>
            <person name="Fujiyama A."/>
            <person name="Inagaki F."/>
            <person name="Takami H."/>
        </authorList>
    </citation>
    <scope>NUCLEOTIDE SEQUENCE</scope>
    <source>
        <strain evidence="1">Expedition CK06-06</strain>
    </source>
</reference>